<evidence type="ECO:0000313" key="6">
    <source>
        <dbReference type="EMBL" id="CAF3569564.1"/>
    </source>
</evidence>
<dbReference type="SUPFAM" id="SSF52200">
    <property type="entry name" value="Toll/Interleukin receptor TIR domain"/>
    <property type="match status" value="1"/>
</dbReference>
<dbReference type="InterPro" id="IPR035897">
    <property type="entry name" value="Toll_tir_struct_dom_sf"/>
</dbReference>
<organism evidence="4 12">
    <name type="scientific">Rotaria socialis</name>
    <dbReference type="NCBI Taxonomy" id="392032"/>
    <lineage>
        <taxon>Eukaryota</taxon>
        <taxon>Metazoa</taxon>
        <taxon>Spiralia</taxon>
        <taxon>Gnathifera</taxon>
        <taxon>Rotifera</taxon>
        <taxon>Eurotatoria</taxon>
        <taxon>Bdelloidea</taxon>
        <taxon>Philodinida</taxon>
        <taxon>Philodinidae</taxon>
        <taxon>Rotaria</taxon>
    </lineage>
</organism>
<dbReference type="Proteomes" id="UP000663872">
    <property type="component" value="Unassembled WGS sequence"/>
</dbReference>
<evidence type="ECO:0000313" key="2">
    <source>
        <dbReference type="EMBL" id="CAF3184869.1"/>
    </source>
</evidence>
<protein>
    <recommendedName>
        <fullName evidence="1">TIR domain-containing protein</fullName>
    </recommendedName>
</protein>
<dbReference type="EMBL" id="CAJOBO010000252">
    <property type="protein sequence ID" value="CAF4174910.1"/>
    <property type="molecule type" value="Genomic_DNA"/>
</dbReference>
<dbReference type="CDD" id="cd17039">
    <property type="entry name" value="Ubl_ubiquitin_like"/>
    <property type="match status" value="1"/>
</dbReference>
<dbReference type="PANTHER" id="PTHR47508">
    <property type="entry name" value="SAM DOMAIN-CONTAINING PROTEIN-RELATED"/>
    <property type="match status" value="1"/>
</dbReference>
<dbReference type="InterPro" id="IPR000157">
    <property type="entry name" value="TIR_dom"/>
</dbReference>
<dbReference type="Proteomes" id="UP000663873">
    <property type="component" value="Unassembled WGS sequence"/>
</dbReference>
<accession>A0A817SUA7</accession>
<evidence type="ECO:0000313" key="12">
    <source>
        <dbReference type="Proteomes" id="UP000663872"/>
    </source>
</evidence>
<dbReference type="Proteomes" id="UP000663825">
    <property type="component" value="Unassembled WGS sequence"/>
</dbReference>
<dbReference type="EMBL" id="CAJNYU010002638">
    <property type="protein sequence ID" value="CAF3569564.1"/>
    <property type="molecule type" value="Genomic_DNA"/>
</dbReference>
<dbReference type="EMBL" id="CAJOBQ010000239">
    <property type="protein sequence ID" value="CAF4303334.1"/>
    <property type="molecule type" value="Genomic_DNA"/>
</dbReference>
<dbReference type="GO" id="GO:0007165">
    <property type="term" value="P:signal transduction"/>
    <property type="evidence" value="ECO:0007669"/>
    <property type="project" value="InterPro"/>
</dbReference>
<dbReference type="PANTHER" id="PTHR47508:SF1">
    <property type="entry name" value="NON-SPECIFIC SERINE_THREONINE PROTEIN KINASE"/>
    <property type="match status" value="1"/>
</dbReference>
<dbReference type="AlphaFoldDB" id="A0A817SUA7"/>
<dbReference type="EMBL" id="CAJNYD010000879">
    <property type="protein sequence ID" value="CAF3304030.1"/>
    <property type="molecule type" value="Genomic_DNA"/>
</dbReference>
<dbReference type="SMART" id="SM00255">
    <property type="entry name" value="TIR"/>
    <property type="match status" value="1"/>
</dbReference>
<dbReference type="Proteomes" id="UP000663869">
    <property type="component" value="Unassembled WGS sequence"/>
</dbReference>
<feature type="domain" description="TIR" evidence="1">
    <location>
        <begin position="93"/>
        <end position="230"/>
    </location>
</feature>
<dbReference type="Gene3D" id="3.40.50.10140">
    <property type="entry name" value="Toll/interleukin-1 receptor homology (TIR) domain"/>
    <property type="match status" value="1"/>
</dbReference>
<dbReference type="EMBL" id="CAJNYT010000028">
    <property type="protein sequence ID" value="CAF3307056.1"/>
    <property type="molecule type" value="Genomic_DNA"/>
</dbReference>
<evidence type="ECO:0000313" key="4">
    <source>
        <dbReference type="EMBL" id="CAF3307056.1"/>
    </source>
</evidence>
<comment type="caution">
    <text evidence="4">The sequence shown here is derived from an EMBL/GenBank/DDBJ whole genome shotgun (WGS) entry which is preliminary data.</text>
</comment>
<evidence type="ECO:0000313" key="13">
    <source>
        <dbReference type="Proteomes" id="UP000663873"/>
    </source>
</evidence>
<keyword evidence="13" id="KW-1185">Reference proteome</keyword>
<dbReference type="EMBL" id="CAJOBP010000112">
    <property type="protein sequence ID" value="CAF4124571.1"/>
    <property type="molecule type" value="Genomic_DNA"/>
</dbReference>
<evidence type="ECO:0000313" key="3">
    <source>
        <dbReference type="EMBL" id="CAF3304030.1"/>
    </source>
</evidence>
<dbReference type="EMBL" id="CAJNYV010001397">
    <property type="protein sequence ID" value="CAF3419410.1"/>
    <property type="molecule type" value="Genomic_DNA"/>
</dbReference>
<evidence type="ECO:0000313" key="10">
    <source>
        <dbReference type="EMBL" id="CAF4538340.1"/>
    </source>
</evidence>
<dbReference type="PROSITE" id="PS50104">
    <property type="entry name" value="TIR"/>
    <property type="match status" value="1"/>
</dbReference>
<dbReference type="Proteomes" id="UP000663851">
    <property type="component" value="Unassembled WGS sequence"/>
</dbReference>
<evidence type="ECO:0000313" key="7">
    <source>
        <dbReference type="EMBL" id="CAF4124571.1"/>
    </source>
</evidence>
<dbReference type="EMBL" id="CAJOBR010000707">
    <property type="protein sequence ID" value="CAF4538340.1"/>
    <property type="molecule type" value="Genomic_DNA"/>
</dbReference>
<dbReference type="Proteomes" id="UP000663862">
    <property type="component" value="Unassembled WGS sequence"/>
</dbReference>
<dbReference type="Proteomes" id="UP000663833">
    <property type="component" value="Unassembled WGS sequence"/>
</dbReference>
<dbReference type="Pfam" id="PF13676">
    <property type="entry name" value="TIR_2"/>
    <property type="match status" value="1"/>
</dbReference>
<evidence type="ECO:0000259" key="1">
    <source>
        <dbReference type="PROSITE" id="PS50104"/>
    </source>
</evidence>
<dbReference type="Proteomes" id="UP000663838">
    <property type="component" value="Unassembled WGS sequence"/>
</dbReference>
<proteinExistence type="predicted"/>
<dbReference type="EMBL" id="CAJOBS010000700">
    <property type="protein sequence ID" value="CAF4627767.1"/>
    <property type="molecule type" value="Genomic_DNA"/>
</dbReference>
<dbReference type="EMBL" id="CAJNXB010001660">
    <property type="protein sequence ID" value="CAF3184869.1"/>
    <property type="molecule type" value="Genomic_DNA"/>
</dbReference>
<sequence length="238" mass="27470">MSSKLALNVEYESDYRRIVVEQPYATVAIFKKAVRDEFSINHPFVLTYNGATLIEKHTLLDLGLDSRCDIRVRRKSVELSEATSTRDNNAHLSTNDIFLSYEWTHQKEVKLLKSHLERHQYTCWLDIEQMRGGASLYSSIDQGIREAKIFVCCINRKYAESDNCRRELNLATNLNKPIVPLLMEKLPSWPPQRIGPLLSEYLYIKFYGSSSGTDSVPWSEDKFNELLNVLTHILPQAI</sequence>
<evidence type="ECO:0000313" key="5">
    <source>
        <dbReference type="EMBL" id="CAF3419410.1"/>
    </source>
</evidence>
<evidence type="ECO:0000313" key="8">
    <source>
        <dbReference type="EMBL" id="CAF4174910.1"/>
    </source>
</evidence>
<dbReference type="OrthoDB" id="6078042at2759"/>
<gene>
    <name evidence="6" type="ORF">FME351_LOCUS20380</name>
    <name evidence="4" type="ORF">GRG538_LOCUS1142</name>
    <name evidence="8" type="ORF">HFQ381_LOCUS5846</name>
    <name evidence="5" type="ORF">KIK155_LOCUS9796</name>
    <name evidence="3" type="ORF">LUA448_LOCUS8339</name>
    <name evidence="10" type="ORF">QYT958_LOCUS7417</name>
    <name evidence="2" type="ORF">TIS948_LOCUS11578</name>
    <name evidence="11" type="ORF">TOA249_LOCUS12394</name>
    <name evidence="9" type="ORF">TSG867_LOCUS6402</name>
    <name evidence="7" type="ORF">UJA718_LOCUS1791</name>
</gene>
<name>A0A817SUA7_9BILA</name>
<dbReference type="Proteomes" id="UP000663865">
    <property type="component" value="Unassembled WGS sequence"/>
</dbReference>
<dbReference type="Proteomes" id="UP000663848">
    <property type="component" value="Unassembled WGS sequence"/>
</dbReference>
<evidence type="ECO:0000313" key="11">
    <source>
        <dbReference type="EMBL" id="CAF4627767.1"/>
    </source>
</evidence>
<reference evidence="4" key="1">
    <citation type="submission" date="2021-02" db="EMBL/GenBank/DDBJ databases">
        <authorList>
            <person name="Nowell W R."/>
        </authorList>
    </citation>
    <scope>NUCLEOTIDE SEQUENCE</scope>
</reference>
<evidence type="ECO:0000313" key="9">
    <source>
        <dbReference type="EMBL" id="CAF4303334.1"/>
    </source>
</evidence>